<dbReference type="EMBL" id="WIGO01000073">
    <property type="protein sequence ID" value="KAF6832088.1"/>
    <property type="molecule type" value="Genomic_DNA"/>
</dbReference>
<accession>A0A8H6KJG1</accession>
<gene>
    <name evidence="2" type="ORF">CPLU01_06334</name>
</gene>
<dbReference type="AlphaFoldDB" id="A0A8H6KJG1"/>
<feature type="region of interest" description="Disordered" evidence="1">
    <location>
        <begin position="1"/>
        <end position="80"/>
    </location>
</feature>
<evidence type="ECO:0000313" key="2">
    <source>
        <dbReference type="EMBL" id="KAF6832088.1"/>
    </source>
</evidence>
<evidence type="ECO:0000256" key="1">
    <source>
        <dbReference type="SAM" id="MobiDB-lite"/>
    </source>
</evidence>
<proteinExistence type="predicted"/>
<reference evidence="2" key="1">
    <citation type="journal article" date="2020" name="Phytopathology">
        <title>Genome Sequence Resources of Colletotrichum truncatum, C. plurivorum, C. musicola, and C. sojae: Four Species Pathogenic to Soybean (Glycine max).</title>
        <authorList>
            <person name="Rogerio F."/>
            <person name="Boufleur T.R."/>
            <person name="Ciampi-Guillardi M."/>
            <person name="Sukno S.A."/>
            <person name="Thon M.R."/>
            <person name="Massola Junior N.S."/>
            <person name="Baroncelli R."/>
        </authorList>
    </citation>
    <scope>NUCLEOTIDE SEQUENCE</scope>
    <source>
        <strain evidence="2">LFN00145</strain>
    </source>
</reference>
<evidence type="ECO:0000313" key="3">
    <source>
        <dbReference type="Proteomes" id="UP000654918"/>
    </source>
</evidence>
<feature type="compositionally biased region" description="Polar residues" evidence="1">
    <location>
        <begin position="27"/>
        <end position="37"/>
    </location>
</feature>
<keyword evidence="3" id="KW-1185">Reference proteome</keyword>
<comment type="caution">
    <text evidence="2">The sequence shown here is derived from an EMBL/GenBank/DDBJ whole genome shotgun (WGS) entry which is preliminary data.</text>
</comment>
<organism evidence="2 3">
    <name type="scientific">Colletotrichum plurivorum</name>
    <dbReference type="NCBI Taxonomy" id="2175906"/>
    <lineage>
        <taxon>Eukaryota</taxon>
        <taxon>Fungi</taxon>
        <taxon>Dikarya</taxon>
        <taxon>Ascomycota</taxon>
        <taxon>Pezizomycotina</taxon>
        <taxon>Sordariomycetes</taxon>
        <taxon>Hypocreomycetidae</taxon>
        <taxon>Glomerellales</taxon>
        <taxon>Glomerellaceae</taxon>
        <taxon>Colletotrichum</taxon>
        <taxon>Colletotrichum orchidearum species complex</taxon>
    </lineage>
</organism>
<name>A0A8H6KJG1_9PEZI</name>
<protein>
    <submittedName>
        <fullName evidence="2">Uncharacterized protein</fullName>
    </submittedName>
</protein>
<feature type="compositionally biased region" description="Basic and acidic residues" evidence="1">
    <location>
        <begin position="48"/>
        <end position="67"/>
    </location>
</feature>
<sequence length="80" mass="8642">MPGKPTRWTGSGTQANADPGWKHAQTHRSPFSTSNKSRGPGQRIGHASRREAHEKKEEKLHISHDDIALAAGPRHVCGGA</sequence>
<dbReference type="Proteomes" id="UP000654918">
    <property type="component" value="Unassembled WGS sequence"/>
</dbReference>